<dbReference type="EMBL" id="CP012746">
    <property type="protein sequence ID" value="ALL64824.1"/>
    <property type="molecule type" value="Genomic_DNA"/>
</dbReference>
<dbReference type="AlphaFoldDB" id="A0A0P0R9P9"/>
<organism evidence="1 2">
    <name type="scientific">Paraburkholderia caribensis MBA4</name>
    <dbReference type="NCBI Taxonomy" id="1323664"/>
    <lineage>
        <taxon>Bacteria</taxon>
        <taxon>Pseudomonadati</taxon>
        <taxon>Pseudomonadota</taxon>
        <taxon>Betaproteobacteria</taxon>
        <taxon>Burkholderiales</taxon>
        <taxon>Burkholderiaceae</taxon>
        <taxon>Paraburkholderia</taxon>
    </lineage>
</organism>
<accession>A0A0P0R9P9</accession>
<name>A0A0P0R9P9_9BURK</name>
<proteinExistence type="predicted"/>
<dbReference type="KEGG" id="bcai:K788_0002330"/>
<evidence type="ECO:0000313" key="1">
    <source>
        <dbReference type="EMBL" id="ALL64824.1"/>
    </source>
</evidence>
<sequence>MRPTIVLGKGEAQVRVACGKTRLCQSAPVPAGGLIMSLQSAGLACARIGSCAGGDAENP</sequence>
<dbReference type="Proteomes" id="UP000019146">
    <property type="component" value="Chromosome 1"/>
</dbReference>
<evidence type="ECO:0000313" key="2">
    <source>
        <dbReference type="Proteomes" id="UP000019146"/>
    </source>
</evidence>
<protein>
    <submittedName>
        <fullName evidence="1">Uncharacterized protein</fullName>
    </submittedName>
</protein>
<gene>
    <name evidence="1" type="ORF">K788_0002330</name>
</gene>
<reference evidence="1 2" key="1">
    <citation type="journal article" date="2014" name="Genome Announc.">
        <title>Draft Genome Sequence of the Haloacid-Degrading Burkholderia caribensis Strain MBA4.</title>
        <authorList>
            <person name="Pan Y."/>
            <person name="Kong K.F."/>
            <person name="Tsang J.S."/>
        </authorList>
    </citation>
    <scope>NUCLEOTIDE SEQUENCE [LARGE SCALE GENOMIC DNA]</scope>
    <source>
        <strain evidence="1 2">MBA4</strain>
    </source>
</reference>